<feature type="non-terminal residue" evidence="1">
    <location>
        <position position="110"/>
    </location>
</feature>
<name>A0A9P7A617_9AGAM</name>
<evidence type="ECO:0000313" key="2">
    <source>
        <dbReference type="Proteomes" id="UP000714275"/>
    </source>
</evidence>
<gene>
    <name evidence="1" type="ORF">EV702DRAFT_931796</name>
</gene>
<evidence type="ECO:0000313" key="1">
    <source>
        <dbReference type="EMBL" id="KAG1783144.1"/>
    </source>
</evidence>
<comment type="caution">
    <text evidence="1">The sequence shown here is derived from an EMBL/GenBank/DDBJ whole genome shotgun (WGS) entry which is preliminary data.</text>
</comment>
<sequence length="110" mass="12855">LKRSYHANLVEEVAAQLDRDEVDIIVDKRIGILRDRSLSWIWNAFQTINKPEIVKKAFEMCTIRGFNLLFECLVGFQARDRLRNLKNTDPKFWKELTGPSEQDIDVSTDT</sequence>
<accession>A0A9P7A617</accession>
<protein>
    <submittedName>
        <fullName evidence="1">Uncharacterized protein</fullName>
    </submittedName>
</protein>
<dbReference type="AlphaFoldDB" id="A0A9P7A617"/>
<feature type="non-terminal residue" evidence="1">
    <location>
        <position position="1"/>
    </location>
</feature>
<dbReference type="OrthoDB" id="2677552at2759"/>
<organism evidence="1 2">
    <name type="scientific">Suillus placidus</name>
    <dbReference type="NCBI Taxonomy" id="48579"/>
    <lineage>
        <taxon>Eukaryota</taxon>
        <taxon>Fungi</taxon>
        <taxon>Dikarya</taxon>
        <taxon>Basidiomycota</taxon>
        <taxon>Agaricomycotina</taxon>
        <taxon>Agaricomycetes</taxon>
        <taxon>Agaricomycetidae</taxon>
        <taxon>Boletales</taxon>
        <taxon>Suillineae</taxon>
        <taxon>Suillaceae</taxon>
        <taxon>Suillus</taxon>
    </lineage>
</organism>
<proteinExistence type="predicted"/>
<reference evidence="1" key="1">
    <citation type="journal article" date="2020" name="New Phytol.">
        <title>Comparative genomics reveals dynamic genome evolution in host specialist ectomycorrhizal fungi.</title>
        <authorList>
            <person name="Lofgren L.A."/>
            <person name="Nguyen N.H."/>
            <person name="Vilgalys R."/>
            <person name="Ruytinx J."/>
            <person name="Liao H.L."/>
            <person name="Branco S."/>
            <person name="Kuo A."/>
            <person name="LaButti K."/>
            <person name="Lipzen A."/>
            <person name="Andreopoulos W."/>
            <person name="Pangilinan J."/>
            <person name="Riley R."/>
            <person name="Hundley H."/>
            <person name="Na H."/>
            <person name="Barry K."/>
            <person name="Grigoriev I.V."/>
            <person name="Stajich J.E."/>
            <person name="Kennedy P.G."/>
        </authorList>
    </citation>
    <scope>NUCLEOTIDE SEQUENCE</scope>
    <source>
        <strain evidence="1">DOB743</strain>
    </source>
</reference>
<dbReference type="EMBL" id="JABBWD010000002">
    <property type="protein sequence ID" value="KAG1783144.1"/>
    <property type="molecule type" value="Genomic_DNA"/>
</dbReference>
<dbReference type="Proteomes" id="UP000714275">
    <property type="component" value="Unassembled WGS sequence"/>
</dbReference>
<keyword evidence="2" id="KW-1185">Reference proteome</keyword>